<name>A0A5A7UIP5_CUCMM</name>
<dbReference type="EMBL" id="SSTE01008862">
    <property type="protein sequence ID" value="KAA0054146.1"/>
    <property type="molecule type" value="Genomic_DNA"/>
</dbReference>
<accession>A0A5A7UIP5</accession>
<reference evidence="1 2" key="1">
    <citation type="submission" date="2019-08" db="EMBL/GenBank/DDBJ databases">
        <title>Draft genome sequences of two oriental melons (Cucumis melo L. var makuwa).</title>
        <authorList>
            <person name="Kwon S.-Y."/>
        </authorList>
    </citation>
    <scope>NUCLEOTIDE SEQUENCE [LARGE SCALE GENOMIC DNA]</scope>
    <source>
        <strain evidence="2">cv. SW 3</strain>
        <tissue evidence="1">Leaf</tissue>
    </source>
</reference>
<dbReference type="OrthoDB" id="1433808at2759"/>
<sequence length="137" mass="16006">MLKATKKKLKGLWSKMKKKKPNKTQTNCYQYCCSCHCSSSSHLHHQPSAPPLPPWLNEDPTFLPPPTQSQFEHPDRADGMVTNQWSYQQYLVAEPVYGVPIIVKTESRRDQKWKRLIKLFDCFCPCFGITQQLYYIP</sequence>
<dbReference type="AlphaFoldDB" id="A0A5A7UIP5"/>
<organism evidence="1 2">
    <name type="scientific">Cucumis melo var. makuwa</name>
    <name type="common">Oriental melon</name>
    <dbReference type="NCBI Taxonomy" id="1194695"/>
    <lineage>
        <taxon>Eukaryota</taxon>
        <taxon>Viridiplantae</taxon>
        <taxon>Streptophyta</taxon>
        <taxon>Embryophyta</taxon>
        <taxon>Tracheophyta</taxon>
        <taxon>Spermatophyta</taxon>
        <taxon>Magnoliopsida</taxon>
        <taxon>eudicotyledons</taxon>
        <taxon>Gunneridae</taxon>
        <taxon>Pentapetalae</taxon>
        <taxon>rosids</taxon>
        <taxon>fabids</taxon>
        <taxon>Cucurbitales</taxon>
        <taxon>Cucurbitaceae</taxon>
        <taxon>Benincaseae</taxon>
        <taxon>Cucumis</taxon>
    </lineage>
</organism>
<gene>
    <name evidence="1" type="ORF">E6C27_scaffold131G00680</name>
</gene>
<dbReference type="Proteomes" id="UP000321393">
    <property type="component" value="Unassembled WGS sequence"/>
</dbReference>
<evidence type="ECO:0000313" key="1">
    <source>
        <dbReference type="EMBL" id="KAA0054146.1"/>
    </source>
</evidence>
<protein>
    <submittedName>
        <fullName evidence="1">AUX/IAA protein</fullName>
    </submittedName>
</protein>
<evidence type="ECO:0000313" key="2">
    <source>
        <dbReference type="Proteomes" id="UP000321393"/>
    </source>
</evidence>
<dbReference type="STRING" id="1194695.A0A5A7UIP5"/>
<comment type="caution">
    <text evidence="1">The sequence shown here is derived from an EMBL/GenBank/DDBJ whole genome shotgun (WGS) entry which is preliminary data.</text>
</comment>
<proteinExistence type="predicted"/>